<proteinExistence type="predicted"/>
<accession>A0A9N9YYF8</accession>
<organism evidence="1 2">
    <name type="scientific">Clonostachys solani</name>
    <dbReference type="NCBI Taxonomy" id="160281"/>
    <lineage>
        <taxon>Eukaryota</taxon>
        <taxon>Fungi</taxon>
        <taxon>Dikarya</taxon>
        <taxon>Ascomycota</taxon>
        <taxon>Pezizomycotina</taxon>
        <taxon>Sordariomycetes</taxon>
        <taxon>Hypocreomycetidae</taxon>
        <taxon>Hypocreales</taxon>
        <taxon>Bionectriaceae</taxon>
        <taxon>Clonostachys</taxon>
    </lineage>
</organism>
<dbReference type="AlphaFoldDB" id="A0A9N9YYF8"/>
<evidence type="ECO:0000313" key="1">
    <source>
        <dbReference type="EMBL" id="CAH0045210.1"/>
    </source>
</evidence>
<evidence type="ECO:0000313" key="2">
    <source>
        <dbReference type="Proteomes" id="UP000775872"/>
    </source>
</evidence>
<keyword evidence="2" id="KW-1185">Reference proteome</keyword>
<dbReference type="OrthoDB" id="4367324at2759"/>
<sequence length="296" mass="32544">MADEATTITLRQLLTQKKPDTLNASYGYVLDCPILEPLDVLPSLKETFSGLAVKIDLDINHLIGWNAAMVKATFDFSRSRLHLNDESALELVTTLREGQEASKELLWPARQLLAICKVAGTRYGYIQTDMELVVCRFTKNVDEEWKVAMMPIPVTTSGAGALTADLALWWICMLAISSPTSSAIVPEGEVVEIDRWNVSGEHLGFRTGCHVYSNYTAPWLEPYEDFPSQTQANPDNVASGVDSTDLTTGVNFADFTTGVNFANVATSVNPEGLELQELSPLSQVFEFNEGSSQVQK</sequence>
<dbReference type="Proteomes" id="UP000775872">
    <property type="component" value="Unassembled WGS sequence"/>
</dbReference>
<dbReference type="EMBL" id="CABFOC020000011">
    <property type="protein sequence ID" value="CAH0045210.1"/>
    <property type="molecule type" value="Genomic_DNA"/>
</dbReference>
<reference evidence="1" key="1">
    <citation type="submission" date="2021-10" db="EMBL/GenBank/DDBJ databases">
        <authorList>
            <person name="Piombo E."/>
        </authorList>
    </citation>
    <scope>NUCLEOTIDE SEQUENCE</scope>
</reference>
<protein>
    <submittedName>
        <fullName evidence="1">Uncharacterized protein</fullName>
    </submittedName>
</protein>
<comment type="caution">
    <text evidence="1">The sequence shown here is derived from an EMBL/GenBank/DDBJ whole genome shotgun (WGS) entry which is preliminary data.</text>
</comment>
<gene>
    <name evidence="1" type="ORF">CSOL1703_00010956</name>
</gene>
<name>A0A9N9YYF8_9HYPO</name>